<evidence type="ECO:0000256" key="8">
    <source>
        <dbReference type="ARBA" id="ARBA00031423"/>
    </source>
</evidence>
<organism evidence="10 11">
    <name type="scientific">Sphaerochaeta halotolerans</name>
    <dbReference type="NCBI Taxonomy" id="2293840"/>
    <lineage>
        <taxon>Bacteria</taxon>
        <taxon>Pseudomonadati</taxon>
        <taxon>Spirochaetota</taxon>
        <taxon>Spirochaetia</taxon>
        <taxon>Spirochaetales</taxon>
        <taxon>Sphaerochaetaceae</taxon>
        <taxon>Sphaerochaeta</taxon>
    </lineage>
</organism>
<keyword evidence="5" id="KW-0328">Glycosyltransferase</keyword>
<evidence type="ECO:0000256" key="1">
    <source>
        <dbReference type="ARBA" id="ARBA00000439"/>
    </source>
</evidence>
<dbReference type="EC" id="2.4.1.25" evidence="3"/>
<name>A0A372MF16_9SPIR</name>
<dbReference type="Pfam" id="PF02446">
    <property type="entry name" value="Glyco_hydro_77"/>
    <property type="match status" value="1"/>
</dbReference>
<dbReference type="InterPro" id="IPR003385">
    <property type="entry name" value="Glyco_hydro_77"/>
</dbReference>
<dbReference type="EMBL" id="QUWK01000010">
    <property type="protein sequence ID" value="RFU94377.1"/>
    <property type="molecule type" value="Genomic_DNA"/>
</dbReference>
<dbReference type="InterPro" id="IPR017853">
    <property type="entry name" value="GH"/>
</dbReference>
<dbReference type="PANTHER" id="PTHR32438:SF5">
    <property type="entry name" value="4-ALPHA-GLUCANOTRANSFERASE DPE1, CHLOROPLASTIC_AMYLOPLASTIC"/>
    <property type="match status" value="1"/>
</dbReference>
<evidence type="ECO:0000256" key="3">
    <source>
        <dbReference type="ARBA" id="ARBA00012560"/>
    </source>
</evidence>
<dbReference type="GO" id="GO:0004134">
    <property type="term" value="F:4-alpha-glucanotransferase activity"/>
    <property type="evidence" value="ECO:0007669"/>
    <property type="project" value="UniProtKB-EC"/>
</dbReference>
<dbReference type="SUPFAM" id="SSF51445">
    <property type="entry name" value="(Trans)glycosidases"/>
    <property type="match status" value="1"/>
</dbReference>
<keyword evidence="6" id="KW-0808">Transferase</keyword>
<keyword evidence="7" id="KW-0119">Carbohydrate metabolism</keyword>
<comment type="similarity">
    <text evidence="2">Belongs to the disproportionating enzyme family.</text>
</comment>
<evidence type="ECO:0000256" key="6">
    <source>
        <dbReference type="ARBA" id="ARBA00022679"/>
    </source>
</evidence>
<comment type="caution">
    <text evidence="10">The sequence shown here is derived from an EMBL/GenBank/DDBJ whole genome shotgun (WGS) entry which is preliminary data.</text>
</comment>
<dbReference type="Gene3D" id="3.20.20.80">
    <property type="entry name" value="Glycosidases"/>
    <property type="match status" value="1"/>
</dbReference>
<sequence length="134" mass="14952">MRDAGILLHLTSLPSPYGIGDLGRNAYAIADWMEQADIRLWQLLPLHPTGFGNSPYAPRSTFAGNELLIDLEALMHEGFLSPEDLASSPSFSDDRVLFQKVQEVKLPIMRFPRGIAPQREENGSMWTGKPSSRK</sequence>
<protein>
    <recommendedName>
        <fullName evidence="4">4-alpha-glucanotransferase</fullName>
        <ecNumber evidence="3">2.4.1.25</ecNumber>
    </recommendedName>
    <alternativeName>
        <fullName evidence="8">Amylomaltase</fullName>
    </alternativeName>
    <alternativeName>
        <fullName evidence="9">Disproportionating enzyme</fullName>
    </alternativeName>
</protein>
<keyword evidence="11" id="KW-1185">Reference proteome</keyword>
<comment type="catalytic activity">
    <reaction evidence="1">
        <text>Transfers a segment of a (1-&gt;4)-alpha-D-glucan to a new position in an acceptor, which may be glucose or a (1-&gt;4)-alpha-D-glucan.</text>
        <dbReference type="EC" id="2.4.1.25"/>
    </reaction>
</comment>
<evidence type="ECO:0000256" key="4">
    <source>
        <dbReference type="ARBA" id="ARBA00020295"/>
    </source>
</evidence>
<evidence type="ECO:0000256" key="7">
    <source>
        <dbReference type="ARBA" id="ARBA00023277"/>
    </source>
</evidence>
<gene>
    <name evidence="10" type="ORF">DYP60_10295</name>
</gene>
<dbReference type="PANTHER" id="PTHR32438">
    <property type="entry name" value="4-ALPHA-GLUCANOTRANSFERASE DPE1, CHLOROPLASTIC/AMYLOPLASTIC"/>
    <property type="match status" value="1"/>
</dbReference>
<accession>A0A372MF16</accession>
<evidence type="ECO:0000313" key="10">
    <source>
        <dbReference type="EMBL" id="RFU94377.1"/>
    </source>
</evidence>
<dbReference type="GO" id="GO:0005975">
    <property type="term" value="P:carbohydrate metabolic process"/>
    <property type="evidence" value="ECO:0007669"/>
    <property type="project" value="InterPro"/>
</dbReference>
<reference evidence="11" key="1">
    <citation type="submission" date="2018-08" db="EMBL/GenBank/DDBJ databases">
        <authorList>
            <person name="Grouzdev D.S."/>
            <person name="Krutkina M.S."/>
        </authorList>
    </citation>
    <scope>NUCLEOTIDE SEQUENCE [LARGE SCALE GENOMIC DNA]</scope>
    <source>
        <strain evidence="11">4-11</strain>
    </source>
</reference>
<evidence type="ECO:0000256" key="9">
    <source>
        <dbReference type="ARBA" id="ARBA00031501"/>
    </source>
</evidence>
<evidence type="ECO:0000313" key="11">
    <source>
        <dbReference type="Proteomes" id="UP000264002"/>
    </source>
</evidence>
<proteinExistence type="inferred from homology"/>
<dbReference type="AlphaFoldDB" id="A0A372MF16"/>
<reference evidence="10 11" key="2">
    <citation type="submission" date="2018-09" db="EMBL/GenBank/DDBJ databases">
        <title>Genome of Sphaerochaeta halotolerans strain 4-11.</title>
        <authorList>
            <person name="Nazina T.N."/>
            <person name="Sokolova D.S."/>
        </authorList>
    </citation>
    <scope>NUCLEOTIDE SEQUENCE [LARGE SCALE GENOMIC DNA]</scope>
    <source>
        <strain evidence="10 11">4-11</strain>
    </source>
</reference>
<evidence type="ECO:0000256" key="2">
    <source>
        <dbReference type="ARBA" id="ARBA00005684"/>
    </source>
</evidence>
<evidence type="ECO:0000256" key="5">
    <source>
        <dbReference type="ARBA" id="ARBA00022676"/>
    </source>
</evidence>
<dbReference type="Proteomes" id="UP000264002">
    <property type="component" value="Unassembled WGS sequence"/>
</dbReference>